<reference evidence="2 3" key="1">
    <citation type="submission" date="2023-11" db="EMBL/GenBank/DDBJ databases">
        <title>Dfirmibasis_genome.</title>
        <authorList>
            <person name="Edelbroek B."/>
            <person name="Kjellin J."/>
            <person name="Jerlstrom-Hultqvist J."/>
            <person name="Soderbom F."/>
        </authorList>
    </citation>
    <scope>NUCLEOTIDE SEQUENCE [LARGE SCALE GENOMIC DNA]</scope>
    <source>
        <strain evidence="2 3">TNS-C-14</strain>
    </source>
</reference>
<evidence type="ECO:0000313" key="3">
    <source>
        <dbReference type="Proteomes" id="UP001344447"/>
    </source>
</evidence>
<dbReference type="EMBL" id="JAVFKY010000001">
    <property type="protein sequence ID" value="KAK5583779.1"/>
    <property type="molecule type" value="Genomic_DNA"/>
</dbReference>
<organism evidence="2 3">
    <name type="scientific">Dictyostelium firmibasis</name>
    <dbReference type="NCBI Taxonomy" id="79012"/>
    <lineage>
        <taxon>Eukaryota</taxon>
        <taxon>Amoebozoa</taxon>
        <taxon>Evosea</taxon>
        <taxon>Eumycetozoa</taxon>
        <taxon>Dictyostelia</taxon>
        <taxon>Dictyosteliales</taxon>
        <taxon>Dictyosteliaceae</taxon>
        <taxon>Dictyostelium</taxon>
    </lineage>
</organism>
<evidence type="ECO:0000313" key="2">
    <source>
        <dbReference type="EMBL" id="KAK5583779.1"/>
    </source>
</evidence>
<dbReference type="PANTHER" id="PTHR36987:SF1">
    <property type="entry name" value="NADH DEHYDROGENASE [UBIQUINONE] 1 BETA SUBCOMPLEX SUBUNIT 2"/>
    <property type="match status" value="1"/>
</dbReference>
<dbReference type="AlphaFoldDB" id="A0AAN7U169"/>
<protein>
    <submittedName>
        <fullName evidence="2">Uncharacterized protein</fullName>
    </submittedName>
</protein>
<name>A0AAN7U169_9MYCE</name>
<dbReference type="PANTHER" id="PTHR36987">
    <property type="entry name" value="NADH DEHYDROGENASE [UBIQUINONE] 1 BETA SUBCOMPLEX SUBUNIT 2-LIKE"/>
    <property type="match status" value="1"/>
</dbReference>
<keyword evidence="1" id="KW-1133">Transmembrane helix</keyword>
<accession>A0AAN7U169</accession>
<feature type="transmembrane region" description="Helical" evidence="1">
    <location>
        <begin position="14"/>
        <end position="32"/>
    </location>
</feature>
<dbReference type="InterPro" id="IPR044980">
    <property type="entry name" value="NDUFB2_plant/fungi"/>
</dbReference>
<gene>
    <name evidence="2" type="ORF">RB653_005379</name>
</gene>
<evidence type="ECO:0000256" key="1">
    <source>
        <dbReference type="SAM" id="Phobius"/>
    </source>
</evidence>
<sequence length="54" mass="6409">MAGGHHAPFHVSKVHKFLSVGLGTTVWFWVFYRAKQDWRTFVGVNYPWDHIEKH</sequence>
<comment type="caution">
    <text evidence="2">The sequence shown here is derived from an EMBL/GenBank/DDBJ whole genome shotgun (WGS) entry which is preliminary data.</text>
</comment>
<dbReference type="GO" id="GO:0045271">
    <property type="term" value="C:respiratory chain complex I"/>
    <property type="evidence" value="ECO:0007669"/>
    <property type="project" value="InterPro"/>
</dbReference>
<proteinExistence type="predicted"/>
<dbReference type="GO" id="GO:0005743">
    <property type="term" value="C:mitochondrial inner membrane"/>
    <property type="evidence" value="ECO:0007669"/>
    <property type="project" value="InterPro"/>
</dbReference>
<keyword evidence="1" id="KW-0472">Membrane</keyword>
<dbReference type="Proteomes" id="UP001344447">
    <property type="component" value="Unassembled WGS sequence"/>
</dbReference>
<keyword evidence="3" id="KW-1185">Reference proteome</keyword>
<keyword evidence="1" id="KW-0812">Transmembrane</keyword>